<dbReference type="EMBL" id="FWYB01000003">
    <property type="protein sequence ID" value="SMC80689.1"/>
    <property type="molecule type" value="Genomic_DNA"/>
</dbReference>
<dbReference type="RefSeq" id="WP_084288962.1">
    <property type="nucleotide sequence ID" value="NZ_FWYB01000003.1"/>
</dbReference>
<evidence type="ECO:0000313" key="3">
    <source>
        <dbReference type="Proteomes" id="UP000192678"/>
    </source>
</evidence>
<evidence type="ECO:0000313" key="2">
    <source>
        <dbReference type="EMBL" id="SMC80689.1"/>
    </source>
</evidence>
<dbReference type="STRING" id="475255.SAMN04488101_103181"/>
<protein>
    <submittedName>
        <fullName evidence="2">Gliding motility-associated C-terminal domain-containing protein</fullName>
    </submittedName>
</protein>
<dbReference type="InterPro" id="IPR026341">
    <property type="entry name" value="T9SS_type_B"/>
</dbReference>
<proteinExistence type="predicted"/>
<accession>A0A1W2C660</accession>
<keyword evidence="3" id="KW-1185">Reference proteome</keyword>
<dbReference type="OrthoDB" id="635358at2"/>
<evidence type="ECO:0000256" key="1">
    <source>
        <dbReference type="SAM" id="SignalP"/>
    </source>
</evidence>
<reference evidence="2 3" key="1">
    <citation type="submission" date="2017-04" db="EMBL/GenBank/DDBJ databases">
        <authorList>
            <person name="Afonso C.L."/>
            <person name="Miller P.J."/>
            <person name="Scott M.A."/>
            <person name="Spackman E."/>
            <person name="Goraichik I."/>
            <person name="Dimitrov K.M."/>
            <person name="Suarez D.L."/>
            <person name="Swayne D.E."/>
        </authorList>
    </citation>
    <scope>NUCLEOTIDE SEQUENCE [LARGE SCALE GENOMIC DNA]</scope>
    <source>
        <strain evidence="2 3">DSM 19625</strain>
    </source>
</reference>
<dbReference type="Pfam" id="PF13585">
    <property type="entry name" value="CHU_C"/>
    <property type="match status" value="1"/>
</dbReference>
<feature type="chain" id="PRO_5010708756" evidence="1">
    <location>
        <begin position="22"/>
        <end position="1199"/>
    </location>
</feature>
<sequence length="1199" mass="128735">MRYSKYAIFVCLLFSFLTGFSQTVVVTNLADAGSGTLREALNNIPAVRTTPYIINFDLPGTPTNDGDRTIRLKTKLPSIPSNVIIDGSSQNWPKLGISGAKVIIEPEDPNVNFNCLTIGDFNVSNSQVSDVEIYGLYIKDFARITNLQSVNTNQGSGIVIDSRANNIKIGAPGKGNVIGGNINGVLIQNNYYYSTATPLTEINIRANFIGVAYDGSTAKTNVNGISANLYDCSLSVGGDNADEGNVIAANQINVNITRNNYSTSNRFNINVIGNKIGVNHNGTADFSGLQLFNSASSIEISGLKVNATNTNLYVRNNIISGNRNFGVSITNSDFVLAGNTIGTGLLGTELFGNGNGIKIEQGAIGKIGGDTPADANRIAYNNNGIESVSSRAITITRNSMYCNRNISINKTQNISQPYVQILVIRPDFLSGKATANSAVELFYTNNCEGKCEGRTYFATATAGADGRWSYPGPITGKVTATASLLNLTTSPFSIPEVLDNEVVLKNVTCIGNGSISVPEPREGITFKWNKVILSTGGREFISNAQKIENLGVGTYELITDDGCREVQRLPLFEIKDQKLSNLIVNWPTPSCGQLTFPFSATVDRGEGVITYEWINMITGQTVSTSKTPTLPEGTYKLKLTDQAGCSIESVVKEIKRLPSPIINIAQRQVSPAACGETNGAIKNIIVTDFIGTVTYKWYVMEINPATGGLVQGALVGQDKDLTNMPGGTYMLEVKDQGSCPAVRINFPGITIPITNSVIINGGTPKGTTCNSNNGVINNISITQGDTYRLTTSTGVLVKSGPCSPGVAFNITTGVNGGLAPGTYILNASNSITGCTAVAVTYIIGVTPITQYTAQIVNKIDASCDRNNGSITLNYPDNKKPLAGRYYWENAAGDILSGTSEKIENLTDGTYTLRITDPNGCISDPLGPYEIKRIPLLVVDKTSGSVMDDVCSLGRGSITGVRISGGLPLSGTGADAVYKYAWKDKAGNIVRTTLDLIDIGAGEYYLEVMDQTSCGVDVSQTFTISAPVVILGTPTVNNLRVCYATEIMLPVMAYEEGVYQMYTSENDALPFMETKNGRFIFKVSKTGDYLVRRKLGSCYSEFTPVHVEVTNDNLEIKNTMTPNGDGLNDYWMVTGLPDHADINIKVYTRSGQLVYESVGAYNKPFDGRFRGKDLPAGAYYYRIDLRADCNPIAGSITLLR</sequence>
<name>A0A1W2C660_9SPHI</name>
<dbReference type="InterPro" id="IPR006626">
    <property type="entry name" value="PbH1"/>
</dbReference>
<organism evidence="2 3">
    <name type="scientific">Pedobacter nyackensis</name>
    <dbReference type="NCBI Taxonomy" id="475255"/>
    <lineage>
        <taxon>Bacteria</taxon>
        <taxon>Pseudomonadati</taxon>
        <taxon>Bacteroidota</taxon>
        <taxon>Sphingobacteriia</taxon>
        <taxon>Sphingobacteriales</taxon>
        <taxon>Sphingobacteriaceae</taxon>
        <taxon>Pedobacter</taxon>
    </lineage>
</organism>
<dbReference type="NCBIfam" id="TIGR04131">
    <property type="entry name" value="Bac_Flav_CTERM"/>
    <property type="match status" value="1"/>
</dbReference>
<feature type="signal peptide" evidence="1">
    <location>
        <begin position="1"/>
        <end position="21"/>
    </location>
</feature>
<dbReference type="SMART" id="SM00710">
    <property type="entry name" value="PbH1"/>
    <property type="match status" value="4"/>
</dbReference>
<gene>
    <name evidence="2" type="ORF">SAMN04488101_103181</name>
</gene>
<keyword evidence="1" id="KW-0732">Signal</keyword>
<dbReference type="Proteomes" id="UP000192678">
    <property type="component" value="Unassembled WGS sequence"/>
</dbReference>
<dbReference type="AlphaFoldDB" id="A0A1W2C660"/>